<protein>
    <submittedName>
        <fullName evidence="2">DUF1080 domain-containing protein</fullName>
    </submittedName>
</protein>
<evidence type="ECO:0000259" key="1">
    <source>
        <dbReference type="Pfam" id="PF06439"/>
    </source>
</evidence>
<dbReference type="Gene3D" id="2.60.120.560">
    <property type="entry name" value="Exo-inulinase, domain 1"/>
    <property type="match status" value="1"/>
</dbReference>
<organism evidence="2 3">
    <name type="scientific">Shivajiella indica</name>
    <dbReference type="NCBI Taxonomy" id="872115"/>
    <lineage>
        <taxon>Bacteria</taxon>
        <taxon>Pseudomonadati</taxon>
        <taxon>Bacteroidota</taxon>
        <taxon>Cytophagia</taxon>
        <taxon>Cytophagales</taxon>
        <taxon>Cyclobacteriaceae</taxon>
        <taxon>Shivajiella</taxon>
    </lineage>
</organism>
<dbReference type="Pfam" id="PF06439">
    <property type="entry name" value="3keto-disac_hyd"/>
    <property type="match status" value="1"/>
</dbReference>
<dbReference type="RefSeq" id="WP_380804332.1">
    <property type="nucleotide sequence ID" value="NZ_JBHUIV010000020.1"/>
</dbReference>
<evidence type="ECO:0000313" key="3">
    <source>
        <dbReference type="Proteomes" id="UP001597414"/>
    </source>
</evidence>
<feature type="domain" description="3-keto-alpha-glucoside-1,2-lyase/3-keto-2-hydroxy-glucal hydratase" evidence="1">
    <location>
        <begin position="180"/>
        <end position="345"/>
    </location>
</feature>
<dbReference type="Proteomes" id="UP001597414">
    <property type="component" value="Unassembled WGS sequence"/>
</dbReference>
<proteinExistence type="predicted"/>
<reference evidence="3" key="1">
    <citation type="journal article" date="2019" name="Int. J. Syst. Evol. Microbiol.">
        <title>The Global Catalogue of Microorganisms (GCM) 10K type strain sequencing project: providing services to taxonomists for standard genome sequencing and annotation.</title>
        <authorList>
            <consortium name="The Broad Institute Genomics Platform"/>
            <consortium name="The Broad Institute Genome Sequencing Center for Infectious Disease"/>
            <person name="Wu L."/>
            <person name="Ma J."/>
        </authorList>
    </citation>
    <scope>NUCLEOTIDE SEQUENCE [LARGE SCALE GENOMIC DNA]</scope>
    <source>
        <strain evidence="3">KCTC 19812</strain>
    </source>
</reference>
<name>A0ABW5BDJ3_9BACT</name>
<comment type="caution">
    <text evidence="2">The sequence shown here is derived from an EMBL/GenBank/DDBJ whole genome shotgun (WGS) entry which is preliminary data.</text>
</comment>
<dbReference type="EMBL" id="JBHUIV010000020">
    <property type="protein sequence ID" value="MFD2202831.1"/>
    <property type="molecule type" value="Genomic_DNA"/>
</dbReference>
<gene>
    <name evidence="2" type="ORF">ACFSKV_14735</name>
</gene>
<dbReference type="InterPro" id="IPR010496">
    <property type="entry name" value="AL/BT2_dom"/>
</dbReference>
<keyword evidence="3" id="KW-1185">Reference proteome</keyword>
<sequence>MKISLIKSPKGRVIWFLLFVFIGFGNVHAQMEPSIFSDSSSENGLYSHPSELNFANESNLLPEPNDIIGRWDLTLTMNGKEASSWLEVKLSGISTLVGYFVGDDGSARPVSRVNYSNGKYTFSIPPQWQNSDKDLIFEGSLEAGRLMGTIQHPSGNSYAFVGERAPSLVREKQPSWGPTVQLFNGKDLSGWHADKSVNQWKVKDGILISEKSGANLITDDKFEDFKLRVIFRYPEGSNSGIYLRGRYEVQIQDDFGKEPSNVLFGGIYGFLTPNEMAAGKAGEWQDYEITLIGRRLTIVANGKTIICDQIIPGITGGALDSKEGLPGPLMLQGDHGPVEFKLIELIPAVY</sequence>
<evidence type="ECO:0000313" key="2">
    <source>
        <dbReference type="EMBL" id="MFD2202831.1"/>
    </source>
</evidence>
<accession>A0ABW5BDJ3</accession>